<keyword evidence="2" id="KW-1185">Reference proteome</keyword>
<reference evidence="1" key="1">
    <citation type="submission" date="2018-02" db="EMBL/GenBank/DDBJ databases">
        <title>The genomes of Aspergillus section Nigri reveals drivers in fungal speciation.</title>
        <authorList>
            <consortium name="DOE Joint Genome Institute"/>
            <person name="Vesth T.C."/>
            <person name="Nybo J."/>
            <person name="Theobald S."/>
            <person name="Brandl J."/>
            <person name="Frisvad J.C."/>
            <person name="Nielsen K.F."/>
            <person name="Lyhne E.K."/>
            <person name="Kogle M.E."/>
            <person name="Kuo A."/>
            <person name="Riley R."/>
            <person name="Clum A."/>
            <person name="Nolan M."/>
            <person name="Lipzen A."/>
            <person name="Salamov A."/>
            <person name="Henrissat B."/>
            <person name="Wiebenga A."/>
            <person name="De vries R.P."/>
            <person name="Grigoriev I.V."/>
            <person name="Mortensen U.H."/>
            <person name="Andersen M.R."/>
            <person name="Baker S.E."/>
        </authorList>
    </citation>
    <scope>NUCLEOTIDE SEQUENCE</scope>
    <source>
        <strain evidence="1">CBS 121060</strain>
    </source>
</reference>
<evidence type="ECO:0000313" key="2">
    <source>
        <dbReference type="Proteomes" id="UP000249661"/>
    </source>
</evidence>
<proteinExistence type="predicted"/>
<sequence length="194" mass="22394">MRPNFVQIFNSILLVGSNYFLATSSFEYWLSTPIYTSTNLGNWTLYAHTFTRPSQVKSPTLSYINGMYYLASMTRWTYDPVARAGSRVMWSVSEDLKTWSDPIWSDCWGIDPSLFHNPVSEKVPLNLMAPNNDVDRIWGIYQCEVDLSTGRCKGQYRSLWNGTMTHDSSARPESPEMFWREGFYYLLIAKGKST</sequence>
<organism evidence="1 2">
    <name type="scientific">Aspergillus aculeatinus CBS 121060</name>
    <dbReference type="NCBI Taxonomy" id="1448322"/>
    <lineage>
        <taxon>Eukaryota</taxon>
        <taxon>Fungi</taxon>
        <taxon>Dikarya</taxon>
        <taxon>Ascomycota</taxon>
        <taxon>Pezizomycotina</taxon>
        <taxon>Eurotiomycetes</taxon>
        <taxon>Eurotiomycetidae</taxon>
        <taxon>Eurotiales</taxon>
        <taxon>Aspergillaceae</taxon>
        <taxon>Aspergillus</taxon>
        <taxon>Aspergillus subgen. Circumdati</taxon>
    </lineage>
</organism>
<dbReference type="Proteomes" id="UP000249661">
    <property type="component" value="Unassembled WGS sequence"/>
</dbReference>
<dbReference type="EMBL" id="KZ824949">
    <property type="protein sequence ID" value="RAH71311.1"/>
    <property type="molecule type" value="Genomic_DNA"/>
</dbReference>
<evidence type="ECO:0000313" key="1">
    <source>
        <dbReference type="EMBL" id="RAH71311.1"/>
    </source>
</evidence>
<protein>
    <submittedName>
        <fullName evidence="1">Arabinanase/levansucrase/invertase</fullName>
    </submittedName>
</protein>
<name>A0ACD1HCE5_9EURO</name>
<accession>A0ACD1HCE5</accession>
<gene>
    <name evidence="1" type="ORF">BO66DRAFT_410479</name>
</gene>